<gene>
    <name evidence="5" type="ORF">LT85_1797</name>
</gene>
<dbReference type="EMBL" id="CP009962">
    <property type="protein sequence ID" value="AIY40955.1"/>
    <property type="molecule type" value="Genomic_DNA"/>
</dbReference>
<dbReference type="Gene3D" id="3.20.20.140">
    <property type="entry name" value="Metal-dependent hydrolases"/>
    <property type="match status" value="1"/>
</dbReference>
<evidence type="ECO:0000256" key="1">
    <source>
        <dbReference type="ARBA" id="ARBA00009275"/>
    </source>
</evidence>
<dbReference type="SUPFAM" id="SSF51556">
    <property type="entry name" value="Metallo-dependent hydrolases"/>
    <property type="match status" value="1"/>
</dbReference>
<dbReference type="STRING" id="279058.LT85_1797"/>
<sequence length="286" mass="31148">MLRYQSINLPGDAWPYTKGRTMWIDTHCHLDAAEFGGAQAQIAAAAAQQQVKWIVIPAVERANFGKVAALAAQIPNCTYALGIHPLYVEHADDADLQALREAIGAAMADPRFVAIGEIGLDFFVPGMDRGPLREKQEHFYVEQLKLAREFGLPVLLHVRRSQDILLKYLRRIKVQGGIAHAFNGSFQQAEAFIGLGFRLGFGGAMTFTRALQIRRLAVDLPLDALVLETDAPDMSPAWLHPATNQPQEIPRIGAVLAELRGMSPAELAQATAANACAALPRLAALI</sequence>
<keyword evidence="6" id="KW-1185">Reference proteome</keyword>
<dbReference type="HOGENOM" id="CLU_031506_0_1_4"/>
<evidence type="ECO:0000256" key="3">
    <source>
        <dbReference type="ARBA" id="ARBA00022801"/>
    </source>
</evidence>
<protein>
    <submittedName>
        <fullName evidence="5">Putative deoxyribonuclease YjjV</fullName>
    </submittedName>
</protein>
<proteinExistence type="inferred from homology"/>
<feature type="binding site" evidence="4">
    <location>
        <position position="117"/>
    </location>
    <ligand>
        <name>a divalent metal cation</name>
        <dbReference type="ChEBI" id="CHEBI:60240"/>
        <label>1</label>
    </ligand>
</feature>
<reference evidence="6" key="1">
    <citation type="journal article" date="2014" name="Soil Biol. Biochem.">
        <title>Structure and function of bacterial communities in ageing soils: Insights from the Mendocino ecological staircase.</title>
        <authorList>
            <person name="Uroz S."/>
            <person name="Tech J.J."/>
            <person name="Sawaya N.A."/>
            <person name="Frey-Klett P."/>
            <person name="Leveau J.H.J."/>
        </authorList>
    </citation>
    <scope>NUCLEOTIDE SEQUENCE [LARGE SCALE GENOMIC DNA]</scope>
    <source>
        <strain evidence="6">Cal35</strain>
    </source>
</reference>
<evidence type="ECO:0000313" key="5">
    <source>
        <dbReference type="EMBL" id="AIY40955.1"/>
    </source>
</evidence>
<dbReference type="CDD" id="cd01310">
    <property type="entry name" value="TatD_DNAse"/>
    <property type="match status" value="1"/>
</dbReference>
<keyword evidence="2 4" id="KW-0479">Metal-binding</keyword>
<dbReference type="PANTHER" id="PTHR46124">
    <property type="entry name" value="D-AMINOACYL-TRNA DEACYLASE"/>
    <property type="match status" value="1"/>
</dbReference>
<dbReference type="PIRSF" id="PIRSF005902">
    <property type="entry name" value="DNase_TatD"/>
    <property type="match status" value="1"/>
</dbReference>
<feature type="binding site" evidence="4">
    <location>
        <position position="157"/>
    </location>
    <ligand>
        <name>a divalent metal cation</name>
        <dbReference type="ChEBI" id="CHEBI:60240"/>
        <label>2</label>
    </ligand>
</feature>
<organism evidence="5 6">
    <name type="scientific">Collimonas arenae</name>
    <dbReference type="NCBI Taxonomy" id="279058"/>
    <lineage>
        <taxon>Bacteria</taxon>
        <taxon>Pseudomonadati</taxon>
        <taxon>Pseudomonadota</taxon>
        <taxon>Betaproteobacteria</taxon>
        <taxon>Burkholderiales</taxon>
        <taxon>Oxalobacteraceae</taxon>
        <taxon>Collimonas</taxon>
    </lineage>
</organism>
<dbReference type="AlphaFoldDB" id="A0A0A1FB09"/>
<dbReference type="Pfam" id="PF01026">
    <property type="entry name" value="TatD_DNase"/>
    <property type="match status" value="1"/>
</dbReference>
<dbReference type="InterPro" id="IPR032466">
    <property type="entry name" value="Metal_Hydrolase"/>
</dbReference>
<evidence type="ECO:0000256" key="2">
    <source>
        <dbReference type="ARBA" id="ARBA00022723"/>
    </source>
</evidence>
<dbReference type="Proteomes" id="UP000030302">
    <property type="component" value="Chromosome"/>
</dbReference>
<dbReference type="FunFam" id="3.20.20.140:FF:000005">
    <property type="entry name" value="TatD family hydrolase"/>
    <property type="match status" value="1"/>
</dbReference>
<feature type="binding site" evidence="4">
    <location>
        <position position="180"/>
    </location>
    <ligand>
        <name>a divalent metal cation</name>
        <dbReference type="ChEBI" id="CHEBI:60240"/>
        <label>2</label>
    </ligand>
</feature>
<comment type="similarity">
    <text evidence="1">Belongs to the metallo-dependent hydrolases superfamily. TatD-type hydrolase family.</text>
</comment>
<dbReference type="KEGG" id="care:LT85_1797"/>
<feature type="binding site" evidence="4">
    <location>
        <position position="27"/>
    </location>
    <ligand>
        <name>a divalent metal cation</name>
        <dbReference type="ChEBI" id="CHEBI:60240"/>
        <label>1</label>
    </ligand>
</feature>
<evidence type="ECO:0000256" key="4">
    <source>
        <dbReference type="PIRSR" id="PIRSR005902-1"/>
    </source>
</evidence>
<feature type="binding site" evidence="4">
    <location>
        <position position="29"/>
    </location>
    <ligand>
        <name>a divalent metal cation</name>
        <dbReference type="ChEBI" id="CHEBI:60240"/>
        <label>1</label>
    </ligand>
</feature>
<dbReference type="PROSITE" id="PS01091">
    <property type="entry name" value="TATD_3"/>
    <property type="match status" value="1"/>
</dbReference>
<dbReference type="InterPro" id="IPR001130">
    <property type="entry name" value="TatD-like"/>
</dbReference>
<dbReference type="GO" id="GO:0016788">
    <property type="term" value="F:hydrolase activity, acting on ester bonds"/>
    <property type="evidence" value="ECO:0007669"/>
    <property type="project" value="InterPro"/>
</dbReference>
<feature type="binding site" evidence="4">
    <location>
        <position position="230"/>
    </location>
    <ligand>
        <name>a divalent metal cation</name>
        <dbReference type="ChEBI" id="CHEBI:60240"/>
        <label>1</label>
    </ligand>
</feature>
<name>A0A0A1FB09_9BURK</name>
<keyword evidence="3" id="KW-0378">Hydrolase</keyword>
<evidence type="ECO:0000313" key="6">
    <source>
        <dbReference type="Proteomes" id="UP000030302"/>
    </source>
</evidence>
<accession>A0A0A1FB09</accession>
<dbReference type="InterPro" id="IPR018228">
    <property type="entry name" value="DNase_TatD-rel_CS"/>
</dbReference>
<dbReference type="GO" id="GO:0046872">
    <property type="term" value="F:metal ion binding"/>
    <property type="evidence" value="ECO:0007669"/>
    <property type="project" value="UniProtKB-KW"/>
</dbReference>
<dbReference type="PANTHER" id="PTHR46124:SF2">
    <property type="entry name" value="D-AMINOACYL-TRNA DEACYLASE"/>
    <property type="match status" value="1"/>
</dbReference>